<dbReference type="EMBL" id="WJEE01000004">
    <property type="protein sequence ID" value="MRI65416.1"/>
    <property type="molecule type" value="Genomic_DNA"/>
</dbReference>
<dbReference type="InterPro" id="IPR014238">
    <property type="entry name" value="Spore_YlmC/YmxH"/>
</dbReference>
<gene>
    <name evidence="2" type="ORF">GH885_03530</name>
</gene>
<dbReference type="PANTHER" id="PTHR40061">
    <property type="entry name" value="SPORULATION PROTEIN YLMC-RELATED"/>
    <property type="match status" value="1"/>
</dbReference>
<accession>A0A6N7R2N5</accession>
<dbReference type="Pfam" id="PF05239">
    <property type="entry name" value="PRC"/>
    <property type="match status" value="1"/>
</dbReference>
<name>A0A6N7R2N5_9BACI</name>
<evidence type="ECO:0000259" key="1">
    <source>
        <dbReference type="Pfam" id="PF05239"/>
    </source>
</evidence>
<dbReference type="Gene3D" id="2.30.30.240">
    <property type="entry name" value="PRC-barrel domain"/>
    <property type="match status" value="1"/>
</dbReference>
<protein>
    <submittedName>
        <fullName evidence="2">YlmC/YmxH family sporulation protein</fullName>
    </submittedName>
</protein>
<evidence type="ECO:0000313" key="3">
    <source>
        <dbReference type="Proteomes" id="UP000435187"/>
    </source>
</evidence>
<evidence type="ECO:0000313" key="2">
    <source>
        <dbReference type="EMBL" id="MRI65416.1"/>
    </source>
</evidence>
<dbReference type="InterPro" id="IPR011033">
    <property type="entry name" value="PRC_barrel-like_sf"/>
</dbReference>
<keyword evidence="3" id="KW-1185">Reference proteome</keyword>
<reference evidence="2 3" key="1">
    <citation type="submission" date="2019-10" db="EMBL/GenBank/DDBJ databases">
        <title>Gracilibacillus salitolerans sp. nov., a moderate halophile isolated from a saline soil in northwest China.</title>
        <authorList>
            <person name="Gan L."/>
        </authorList>
    </citation>
    <scope>NUCLEOTIDE SEQUENCE [LARGE SCALE GENOMIC DNA]</scope>
    <source>
        <strain evidence="2 3">TP2-8</strain>
    </source>
</reference>
<dbReference type="AlphaFoldDB" id="A0A6N7R2N5"/>
<dbReference type="Proteomes" id="UP000435187">
    <property type="component" value="Unassembled WGS sequence"/>
</dbReference>
<dbReference type="InterPro" id="IPR027275">
    <property type="entry name" value="PRC-brl_dom"/>
</dbReference>
<comment type="caution">
    <text evidence="2">The sequence shown here is derived from an EMBL/GenBank/DDBJ whole genome shotgun (WGS) entry which is preliminary data.</text>
</comment>
<proteinExistence type="predicted"/>
<sequence length="80" mass="9162">MMRFNDLSSKELIDLTTGSRLGVLGQTDLEIDEKTGQIISFTIPQYSMFGLRKSESYSRIDWKQIKKIGDDMIIVETDDV</sequence>
<dbReference type="PANTHER" id="PTHR40061:SF2">
    <property type="entry name" value="PRC-BARREL DOMAIN-CONTAINING PROTEIN"/>
    <property type="match status" value="1"/>
</dbReference>
<dbReference type="NCBIfam" id="TIGR02888">
    <property type="entry name" value="spore_YlmC_YmxH"/>
    <property type="match status" value="1"/>
</dbReference>
<dbReference type="SUPFAM" id="SSF50346">
    <property type="entry name" value="PRC-barrel domain"/>
    <property type="match status" value="1"/>
</dbReference>
<feature type="domain" description="PRC-barrel" evidence="1">
    <location>
        <begin position="2"/>
        <end position="78"/>
    </location>
</feature>
<organism evidence="2 3">
    <name type="scientific">Gracilibacillus thailandensis</name>
    <dbReference type="NCBI Taxonomy" id="563735"/>
    <lineage>
        <taxon>Bacteria</taxon>
        <taxon>Bacillati</taxon>
        <taxon>Bacillota</taxon>
        <taxon>Bacilli</taxon>
        <taxon>Bacillales</taxon>
        <taxon>Bacillaceae</taxon>
        <taxon>Gracilibacillus</taxon>
    </lineage>
</organism>